<keyword evidence="3" id="KW-1185">Reference proteome</keyword>
<accession>A0ABS5KNT0</accession>
<sequence length="597" mass="63526">MAYRYHSFANDVDQSWRGAVSLINDPAITTWMGRSGEAFREAAGPFPGMLDGAAKAYREVGDAFATFSGKIADIQSQIDLLATASLYDAEEMEVNSGLSQDAVQTLVAIPYRPELETRLDDYAGSSTLDHDAYKASYDKIAQSWLAIGNRRGDLVSLLSDLRDAKRIWMDTIRSATDSAHDITAQLGASGKSSGDFNERFAAFGGSVTDLVLAPQAAVDLDVAELPLPGADPSEIAAWWTSLSQAERDKLLNEHPDVIGSLDGIPCVDRDKANRILLAFQLQDAKTRLDALRATEPSKDTQGAQWDTWNDKVKALQDQYNGLQAISDRLYNHPDMPPAFLLGSDEQGLGHAIVAINNPDTANNVITYVPGTTARLGTIGNDIARSDKMVDSANDASNGTQATASITWVGYDAPQNIVTDSPLEGYAKDAEGKLLSFEVGLRTTHLGSPSLNTIIGHSYGTTAVGFTMRDHGLPVDRVIFVGSPGVGVDHASDLHIDPAHVWAGAAANDPVPQLNTYGDAVLLGIPIAGAYISWLNDEGSHGGWFGQNPAAAEFGGNILPTVSGKPVLDGGSHSQYWDTNSPSLKAIGQIAVGGNPHG</sequence>
<organism evidence="2 3">
    <name type="scientific">Catenulispora pinistramenti</name>
    <dbReference type="NCBI Taxonomy" id="2705254"/>
    <lineage>
        <taxon>Bacteria</taxon>
        <taxon>Bacillati</taxon>
        <taxon>Actinomycetota</taxon>
        <taxon>Actinomycetes</taxon>
        <taxon>Catenulisporales</taxon>
        <taxon>Catenulisporaceae</taxon>
        <taxon>Catenulispora</taxon>
    </lineage>
</organism>
<feature type="domain" description="DUF1023" evidence="1">
    <location>
        <begin position="345"/>
        <end position="513"/>
    </location>
</feature>
<comment type="caution">
    <text evidence="2">The sequence shown here is derived from an EMBL/GenBank/DDBJ whole genome shotgun (WGS) entry which is preliminary data.</text>
</comment>
<proteinExistence type="predicted"/>
<evidence type="ECO:0000313" key="2">
    <source>
        <dbReference type="EMBL" id="MBS2547708.1"/>
    </source>
</evidence>
<reference evidence="2 3" key="1">
    <citation type="submission" date="2020-02" db="EMBL/GenBank/DDBJ databases">
        <title>Acidophilic actinobacteria isolated from forest soil.</title>
        <authorList>
            <person name="Golinska P."/>
        </authorList>
    </citation>
    <scope>NUCLEOTIDE SEQUENCE [LARGE SCALE GENOMIC DNA]</scope>
    <source>
        <strain evidence="2 3">NL8</strain>
    </source>
</reference>
<protein>
    <recommendedName>
        <fullName evidence="1">DUF1023 domain-containing protein</fullName>
    </recommendedName>
</protein>
<dbReference type="Pfam" id="PF06259">
    <property type="entry name" value="Abhydrolase_8"/>
    <property type="match status" value="1"/>
</dbReference>
<evidence type="ECO:0000259" key="1">
    <source>
        <dbReference type="Pfam" id="PF06259"/>
    </source>
</evidence>
<dbReference type="InterPro" id="IPR010427">
    <property type="entry name" value="DUF1023"/>
</dbReference>
<dbReference type="RefSeq" id="WP_212009288.1">
    <property type="nucleotide sequence ID" value="NZ_JAAFYZ010000033.1"/>
</dbReference>
<dbReference type="EMBL" id="JAAFYZ010000033">
    <property type="protein sequence ID" value="MBS2547708.1"/>
    <property type="molecule type" value="Genomic_DNA"/>
</dbReference>
<name>A0ABS5KNT0_9ACTN</name>
<evidence type="ECO:0000313" key="3">
    <source>
        <dbReference type="Proteomes" id="UP000730482"/>
    </source>
</evidence>
<gene>
    <name evidence="2" type="ORF">KGQ19_12605</name>
</gene>
<dbReference type="Proteomes" id="UP000730482">
    <property type="component" value="Unassembled WGS sequence"/>
</dbReference>